<protein>
    <recommendedName>
        <fullName evidence="3">CoF synthetase</fullName>
    </recommendedName>
</protein>
<proteinExistence type="predicted"/>
<dbReference type="RefSeq" id="WP_123426872.1">
    <property type="nucleotide sequence ID" value="NZ_MOBJ01000014.1"/>
</dbReference>
<reference evidence="1 2" key="1">
    <citation type="submission" date="2016-10" db="EMBL/GenBank/DDBJ databases">
        <title>Comparative genome analysis of multiple Pseudomonas spp. focuses on biocontrol and plant growth promoting traits.</title>
        <authorList>
            <person name="Tao X.-Y."/>
            <person name="Taylor C.G."/>
        </authorList>
    </citation>
    <scope>NUCLEOTIDE SEQUENCE [LARGE SCALE GENOMIC DNA]</scope>
    <source>
        <strain evidence="1 2">48H11</strain>
    </source>
</reference>
<gene>
    <name evidence="1" type="ORF">BK659_20335</name>
</gene>
<dbReference type="SUPFAM" id="SSF56801">
    <property type="entry name" value="Acetyl-CoA synthetase-like"/>
    <property type="match status" value="1"/>
</dbReference>
<evidence type="ECO:0000313" key="2">
    <source>
        <dbReference type="Proteomes" id="UP000286071"/>
    </source>
</evidence>
<dbReference type="InterPro" id="IPR053158">
    <property type="entry name" value="CapK_Type1_Caps_Biosynth"/>
</dbReference>
<dbReference type="Proteomes" id="UP000286071">
    <property type="component" value="Unassembled WGS sequence"/>
</dbReference>
<dbReference type="InterPro" id="IPR042099">
    <property type="entry name" value="ANL_N_sf"/>
</dbReference>
<sequence length="411" mass="46879">MFFSYFKVPLYSPWDAEIKSYFHRDRNHCIPLLSKSHIISGFPNNFMTPALEHAIKVRAVEYANTSGSSNQVLQLVRYKNWWSGEFERSYSYCADMEGYSITKDRKALLTTAVCSVTSCYLDNPVYEQRIQGSILNLNTHPDPTRWTTDDIQRIDTEIAQFRPGLLEVDPTYLMIFLAKRVVFGLGAPTYRPRYITSSYEFLTVGARRMLEAAYQLPVFSMFGATEFGVLFLQDSKGSYKRCGYETVLELHPFIPERNIYELIVTSWKNELMPLLRYRTGDLIEVSAHTDPAKIFLPSDDVEVLKLHGRLSDSFSIAQGEVKTVADLDDMVGRLGGFIQQYQLIITLDVVSFKYVPGPLSSAGEEVVSIERELRSWFGVEYRIETVAVSFIPPESSGKFRLVKSELPSVAQ</sequence>
<comment type="caution">
    <text evidence="1">The sequence shown here is derived from an EMBL/GenBank/DDBJ whole genome shotgun (WGS) entry which is preliminary data.</text>
</comment>
<dbReference type="PANTHER" id="PTHR36932">
    <property type="entry name" value="CAPSULAR POLYSACCHARIDE BIOSYNTHESIS PROTEIN"/>
    <property type="match status" value="1"/>
</dbReference>
<dbReference type="AlphaFoldDB" id="A0A423H325"/>
<dbReference type="EMBL" id="MOBJ01000014">
    <property type="protein sequence ID" value="RON06640.1"/>
    <property type="molecule type" value="Genomic_DNA"/>
</dbReference>
<accession>A0A423H325</accession>
<evidence type="ECO:0000313" key="1">
    <source>
        <dbReference type="EMBL" id="RON06640.1"/>
    </source>
</evidence>
<evidence type="ECO:0008006" key="3">
    <source>
        <dbReference type="Google" id="ProtNLM"/>
    </source>
</evidence>
<dbReference type="Gene3D" id="3.40.50.12780">
    <property type="entry name" value="N-terminal domain of ligase-like"/>
    <property type="match status" value="1"/>
</dbReference>
<name>A0A423H325_9PSED</name>
<dbReference type="OrthoDB" id="580775at2"/>
<organism evidence="1 2">
    <name type="scientific">Pseudomonas brassicacearum</name>
    <dbReference type="NCBI Taxonomy" id="930166"/>
    <lineage>
        <taxon>Bacteria</taxon>
        <taxon>Pseudomonadati</taxon>
        <taxon>Pseudomonadota</taxon>
        <taxon>Gammaproteobacteria</taxon>
        <taxon>Pseudomonadales</taxon>
        <taxon>Pseudomonadaceae</taxon>
        <taxon>Pseudomonas</taxon>
    </lineage>
</organism>
<dbReference type="PANTHER" id="PTHR36932:SF1">
    <property type="entry name" value="CAPSULAR POLYSACCHARIDE BIOSYNTHESIS PROTEIN"/>
    <property type="match status" value="1"/>
</dbReference>